<dbReference type="InterPro" id="IPR015422">
    <property type="entry name" value="PyrdxlP-dep_Trfase_small"/>
</dbReference>
<proteinExistence type="inferred from homology"/>
<dbReference type="SUPFAM" id="SSF53383">
    <property type="entry name" value="PLP-dependent transferases"/>
    <property type="match status" value="1"/>
</dbReference>
<protein>
    <submittedName>
        <fullName evidence="5">LooS13</fullName>
    </submittedName>
</protein>
<dbReference type="Pfam" id="PF01041">
    <property type="entry name" value="DegT_DnrJ_EryC1"/>
    <property type="match status" value="1"/>
</dbReference>
<evidence type="ECO:0000256" key="1">
    <source>
        <dbReference type="ARBA" id="ARBA00001933"/>
    </source>
</evidence>
<sequence length="366" mass="39979">MINIFQPTVGQAELAAVRDVFESGWLGRGARTKEFEGAFAEHLGIPCSQVVSMNSCTEALFLSMRLLGIGPGDDVVMPTVSWVGAANAVAEAGARPVFCDVEPRTLNPRLEDVVAALTPRTAAVILLHYGGYPGDVKRIAGLCRDRGIRLVEDAACAVASGVEGVACGTFGDIGVWSFDAMKILVTGDGGMLYARDPELADRAVRSSYLGLVEQSGFSRAEAKATRWWEIEVSSFSRRSIMNDIAAAIGNVQLGRLGDFVERREAIARRYDQGLAGVPGVWCPPELPQGHTSSYYLYWIQLPDGSWRDGLAHHLYRKGVYTTFRYRSCTGWMRTDSTGSWRTPTAPRRSRCVCPCTKGWVRQRSTG</sequence>
<dbReference type="PANTHER" id="PTHR30244:SF34">
    <property type="entry name" value="DTDP-4-AMINO-4,6-DIDEOXYGALACTOSE TRANSAMINASE"/>
    <property type="match status" value="1"/>
</dbReference>
<dbReference type="AlphaFoldDB" id="A0A6M5K8L8"/>
<dbReference type="InterPro" id="IPR015424">
    <property type="entry name" value="PyrdxlP-dep_Trfase"/>
</dbReference>
<dbReference type="GO" id="GO:0000271">
    <property type="term" value="P:polysaccharide biosynthetic process"/>
    <property type="evidence" value="ECO:0007669"/>
    <property type="project" value="TreeGrafter"/>
</dbReference>
<evidence type="ECO:0000313" key="5">
    <source>
        <dbReference type="EMBL" id="QJU69501.1"/>
    </source>
</evidence>
<dbReference type="InterPro" id="IPR000653">
    <property type="entry name" value="DegT/StrS_aminotransferase"/>
</dbReference>
<comment type="cofactor">
    <cofactor evidence="1">
        <name>pyridoxal 5'-phosphate</name>
        <dbReference type="ChEBI" id="CHEBI:597326"/>
    </cofactor>
</comment>
<dbReference type="Gene3D" id="3.40.640.10">
    <property type="entry name" value="Type I PLP-dependent aspartate aminotransferase-like (Major domain)"/>
    <property type="match status" value="1"/>
</dbReference>
<accession>A0A6M5K8L8</accession>
<feature type="modified residue" description="N6-(pyridoxal phosphate)lysine" evidence="3">
    <location>
        <position position="182"/>
    </location>
</feature>
<dbReference type="PANTHER" id="PTHR30244">
    <property type="entry name" value="TRANSAMINASE"/>
    <property type="match status" value="1"/>
</dbReference>
<evidence type="ECO:0000256" key="4">
    <source>
        <dbReference type="RuleBase" id="RU004508"/>
    </source>
</evidence>
<dbReference type="CDD" id="cd00616">
    <property type="entry name" value="AHBA_syn"/>
    <property type="match status" value="1"/>
</dbReference>
<dbReference type="InterPro" id="IPR015421">
    <property type="entry name" value="PyrdxlP-dep_Trfase_major"/>
</dbReference>
<organism evidence="5">
    <name type="scientific">Nocardiopsis flavescens</name>
    <dbReference type="NCBI Taxonomy" id="758803"/>
    <lineage>
        <taxon>Bacteria</taxon>
        <taxon>Bacillati</taxon>
        <taxon>Actinomycetota</taxon>
        <taxon>Actinomycetes</taxon>
        <taxon>Streptosporangiales</taxon>
        <taxon>Nocardiopsidaceae</taxon>
        <taxon>Nocardiopsis</taxon>
    </lineage>
</organism>
<feature type="active site" description="Proton acceptor" evidence="2">
    <location>
        <position position="182"/>
    </location>
</feature>
<dbReference type="GO" id="GO:0030170">
    <property type="term" value="F:pyridoxal phosphate binding"/>
    <property type="evidence" value="ECO:0007669"/>
    <property type="project" value="TreeGrafter"/>
</dbReference>
<name>A0A6M5K8L8_9ACTN</name>
<dbReference type="GO" id="GO:0008483">
    <property type="term" value="F:transaminase activity"/>
    <property type="evidence" value="ECO:0007669"/>
    <property type="project" value="TreeGrafter"/>
</dbReference>
<keyword evidence="3 4" id="KW-0663">Pyridoxal phosphate</keyword>
<dbReference type="Gene3D" id="3.90.1150.10">
    <property type="entry name" value="Aspartate Aminotransferase, domain 1"/>
    <property type="match status" value="1"/>
</dbReference>
<evidence type="ECO:0000256" key="3">
    <source>
        <dbReference type="PIRSR" id="PIRSR000390-2"/>
    </source>
</evidence>
<dbReference type="PIRSF" id="PIRSF000390">
    <property type="entry name" value="PLP_StrS"/>
    <property type="match status" value="1"/>
</dbReference>
<comment type="similarity">
    <text evidence="4">Belongs to the DegT/DnrJ/EryC1 family.</text>
</comment>
<reference evidence="5" key="1">
    <citation type="submission" date="2020-04" db="EMBL/GenBank/DDBJ databases">
        <title>Discovery, Biosynthesis and Heterologous Production of Loongmycin A, a Potent Anti-Cancer indolocarbazole alkaloid.</title>
        <authorList>
            <person name="Yang C."/>
            <person name="Zhang B."/>
            <person name="Xue W."/>
            <person name="Li W."/>
            <person name="Xu Z."/>
            <person name="Shi J."/>
            <person name="Shen Y."/>
            <person name="Jiao R."/>
            <person name="Tan R."/>
            <person name="Ge H."/>
        </authorList>
    </citation>
    <scope>NUCLEOTIDE SEQUENCE</scope>
    <source>
        <strain evidence="5">NA01583</strain>
    </source>
</reference>
<evidence type="ECO:0000256" key="2">
    <source>
        <dbReference type="PIRSR" id="PIRSR000390-1"/>
    </source>
</evidence>
<dbReference type="EMBL" id="MT371051">
    <property type="protein sequence ID" value="QJU69501.1"/>
    <property type="molecule type" value="Genomic_DNA"/>
</dbReference>